<evidence type="ECO:0008006" key="4">
    <source>
        <dbReference type="Google" id="ProtNLM"/>
    </source>
</evidence>
<proteinExistence type="predicted"/>
<comment type="caution">
    <text evidence="2">The sequence shown here is derived from an EMBL/GenBank/DDBJ whole genome shotgun (WGS) entry which is preliminary data.</text>
</comment>
<reference evidence="2" key="1">
    <citation type="submission" date="2023-05" db="EMBL/GenBank/DDBJ databases">
        <authorList>
            <person name="Du J."/>
        </authorList>
    </citation>
    <scope>NUCLEOTIDE SEQUENCE</scope>
    <source>
        <strain evidence="2">UMB1064</strain>
    </source>
</reference>
<dbReference type="PROSITE" id="PS51257">
    <property type="entry name" value="PROKAR_LIPOPROTEIN"/>
    <property type="match status" value="1"/>
</dbReference>
<organism evidence="2 3">
    <name type="scientific">Corynebacterium amycolatum</name>
    <dbReference type="NCBI Taxonomy" id="43765"/>
    <lineage>
        <taxon>Bacteria</taxon>
        <taxon>Bacillati</taxon>
        <taxon>Actinomycetota</taxon>
        <taxon>Actinomycetes</taxon>
        <taxon>Mycobacteriales</taxon>
        <taxon>Corynebacteriaceae</taxon>
        <taxon>Corynebacterium</taxon>
    </lineage>
</organism>
<name>A0AAW9ST44_CORAY</name>
<sequence>MNKKLLASALSATLLVTACGADEWASAEDERDAYASLLCSRALKDDAAAQKVFTEILANKDDYSRADYKAAMKGMLHLQGAEAIGGENLEIDAAGDGSCSGWLWNMYREQNWDDEEMRNFKPSDARELGLLED</sequence>
<dbReference type="RefSeq" id="WP_048735203.1">
    <property type="nucleotide sequence ID" value="NZ_JASOOY020000004.1"/>
</dbReference>
<feature type="signal peptide" evidence="1">
    <location>
        <begin position="1"/>
        <end position="20"/>
    </location>
</feature>
<dbReference type="AlphaFoldDB" id="A0AAW9ST44"/>
<reference evidence="2" key="2">
    <citation type="submission" date="2024-05" db="EMBL/GenBank/DDBJ databases">
        <authorList>
            <person name="Wolfe A."/>
        </authorList>
    </citation>
    <scope>NUCLEOTIDE SEQUENCE</scope>
    <source>
        <strain evidence="2">UMB1064</strain>
    </source>
</reference>
<evidence type="ECO:0000313" key="3">
    <source>
        <dbReference type="Proteomes" id="UP001223646"/>
    </source>
</evidence>
<evidence type="ECO:0000313" key="2">
    <source>
        <dbReference type="EMBL" id="MEO3716208.1"/>
    </source>
</evidence>
<dbReference type="EMBL" id="JASOOY020000004">
    <property type="protein sequence ID" value="MEO3716208.1"/>
    <property type="molecule type" value="Genomic_DNA"/>
</dbReference>
<keyword evidence="1" id="KW-0732">Signal</keyword>
<protein>
    <recommendedName>
        <fullName evidence="4">Lipoprotein</fullName>
    </recommendedName>
</protein>
<gene>
    <name evidence="2" type="ORF">QP460_001195</name>
</gene>
<dbReference type="Proteomes" id="UP001223646">
    <property type="component" value="Unassembled WGS sequence"/>
</dbReference>
<evidence type="ECO:0000256" key="1">
    <source>
        <dbReference type="SAM" id="SignalP"/>
    </source>
</evidence>
<feature type="chain" id="PRO_5043600577" description="Lipoprotein" evidence="1">
    <location>
        <begin position="21"/>
        <end position="133"/>
    </location>
</feature>
<accession>A0AAW9ST44</accession>